<name>A0A4V3C5C3_9BACT</name>
<gene>
    <name evidence="2" type="ORF">BC659_1437</name>
</gene>
<evidence type="ECO:0000313" key="2">
    <source>
        <dbReference type="EMBL" id="TDO29348.1"/>
    </source>
</evidence>
<dbReference type="OrthoDB" id="190957at2"/>
<reference evidence="2 3" key="1">
    <citation type="submission" date="2019-03" db="EMBL/GenBank/DDBJ databases">
        <title>Genomic Encyclopedia of Archaeal and Bacterial Type Strains, Phase II (KMG-II): from individual species to whole genera.</title>
        <authorList>
            <person name="Goeker M."/>
        </authorList>
    </citation>
    <scope>NUCLEOTIDE SEQUENCE [LARGE SCALE GENOMIC DNA]</scope>
    <source>
        <strain evidence="2 3">DSM 28323</strain>
    </source>
</reference>
<protein>
    <submittedName>
        <fullName evidence="2">Uncharacterized protein DUF1080</fullName>
    </submittedName>
</protein>
<dbReference type="GO" id="GO:0016787">
    <property type="term" value="F:hydrolase activity"/>
    <property type="evidence" value="ECO:0007669"/>
    <property type="project" value="InterPro"/>
</dbReference>
<dbReference type="AlphaFoldDB" id="A0A4V3C5C3"/>
<dbReference type="Pfam" id="PF06439">
    <property type="entry name" value="3keto-disac_hyd"/>
    <property type="match status" value="1"/>
</dbReference>
<dbReference type="Gene3D" id="2.60.120.560">
    <property type="entry name" value="Exo-inulinase, domain 1"/>
    <property type="match status" value="1"/>
</dbReference>
<evidence type="ECO:0000259" key="1">
    <source>
        <dbReference type="Pfam" id="PF06439"/>
    </source>
</evidence>
<dbReference type="EMBL" id="SNWP01000010">
    <property type="protein sequence ID" value="TDO29348.1"/>
    <property type="molecule type" value="Genomic_DNA"/>
</dbReference>
<dbReference type="RefSeq" id="WP_133473952.1">
    <property type="nucleotide sequence ID" value="NZ_SNWP01000010.1"/>
</dbReference>
<dbReference type="Proteomes" id="UP000295741">
    <property type="component" value="Unassembled WGS sequence"/>
</dbReference>
<comment type="caution">
    <text evidence="2">The sequence shown here is derived from an EMBL/GenBank/DDBJ whole genome shotgun (WGS) entry which is preliminary data.</text>
</comment>
<keyword evidence="3" id="KW-1185">Reference proteome</keyword>
<organism evidence="2 3">
    <name type="scientific">Sediminibacterium goheungense</name>
    <dbReference type="NCBI Taxonomy" id="1086393"/>
    <lineage>
        <taxon>Bacteria</taxon>
        <taxon>Pseudomonadati</taxon>
        <taxon>Bacteroidota</taxon>
        <taxon>Chitinophagia</taxon>
        <taxon>Chitinophagales</taxon>
        <taxon>Chitinophagaceae</taxon>
        <taxon>Sediminibacterium</taxon>
    </lineage>
</organism>
<proteinExistence type="predicted"/>
<feature type="domain" description="3-keto-alpha-glucoside-1,2-lyase/3-keto-2-hydroxy-glucal hydratase" evidence="1">
    <location>
        <begin position="148"/>
        <end position="314"/>
    </location>
</feature>
<evidence type="ECO:0000313" key="3">
    <source>
        <dbReference type="Proteomes" id="UP000295741"/>
    </source>
</evidence>
<sequence>MKQSIIRSLLFLLLGMALITITAFTHKKTVAGDNDIIGRWDLTVNMGDRIAPSWLEVKLSGIQTLVGQFVADGGSARPIAQVKSKEGKISFSIPAQWERTDKEMVLEATLENDQLKGTIYASNGRTYTFTGERAPLLKRTTAVNWGKPIELLNKTNLDGWVPQGKNNQWQNINGILTSPKSGTNLMTSEKFTDFKLHIEFRYPAGSNSGVYLRGRYEVQVEDNAGKEPSSTYFGGIYGFLTPNEMAAKPAGEWQSFDITLIGRRVTVVANGKAIIVDQIIPGITGGAIDSKEGEPGPILLQGDHGPVEYRNIIITPAK</sequence>
<dbReference type="InterPro" id="IPR010496">
    <property type="entry name" value="AL/BT2_dom"/>
</dbReference>
<accession>A0A4V3C5C3</accession>